<feature type="non-terminal residue" evidence="11">
    <location>
        <position position="543"/>
    </location>
</feature>
<keyword evidence="6 8" id="KW-0067">ATP-binding</keyword>
<dbReference type="GO" id="GO:0003678">
    <property type="term" value="F:DNA helicase activity"/>
    <property type="evidence" value="ECO:0007669"/>
    <property type="project" value="UniProtKB-EC"/>
</dbReference>
<evidence type="ECO:0000256" key="1">
    <source>
        <dbReference type="ARBA" id="ARBA00004123"/>
    </source>
</evidence>
<keyword evidence="9" id="KW-0175">Coiled coil</keyword>
<dbReference type="GO" id="GO:0016787">
    <property type="term" value="F:hydrolase activity"/>
    <property type="evidence" value="ECO:0007669"/>
    <property type="project" value="UniProtKB-KW"/>
</dbReference>
<dbReference type="Pfam" id="PF17856">
    <property type="entry name" value="TIP49_C"/>
    <property type="match status" value="1"/>
</dbReference>
<keyword evidence="4 8" id="KW-0378">Hydrolase</keyword>
<dbReference type="InterPro" id="IPR010339">
    <property type="entry name" value="TIP49_P-loop"/>
</dbReference>
<dbReference type="Gene3D" id="3.40.50.300">
    <property type="entry name" value="P-loop containing nucleotide triphosphate hydrolases"/>
    <property type="match status" value="1"/>
</dbReference>
<feature type="domain" description="AAA+ ATPase" evidence="10">
    <location>
        <begin position="65"/>
        <end position="358"/>
    </location>
</feature>
<evidence type="ECO:0000313" key="12">
    <source>
        <dbReference type="Proteomes" id="UP001177023"/>
    </source>
</evidence>
<keyword evidence="7 8" id="KW-0539">Nucleus</keyword>
<dbReference type="InterPro" id="IPR041048">
    <property type="entry name" value="RuvB-like_C"/>
</dbReference>
<keyword evidence="3 8" id="KW-0547">Nucleotide-binding</keyword>
<evidence type="ECO:0000313" key="11">
    <source>
        <dbReference type="EMBL" id="CAJ0570267.1"/>
    </source>
</evidence>
<organism evidence="11 12">
    <name type="scientific">Mesorhabditis spiculigera</name>
    <dbReference type="NCBI Taxonomy" id="96644"/>
    <lineage>
        <taxon>Eukaryota</taxon>
        <taxon>Metazoa</taxon>
        <taxon>Ecdysozoa</taxon>
        <taxon>Nematoda</taxon>
        <taxon>Chromadorea</taxon>
        <taxon>Rhabditida</taxon>
        <taxon>Rhabditina</taxon>
        <taxon>Rhabditomorpha</taxon>
        <taxon>Rhabditoidea</taxon>
        <taxon>Rhabditidae</taxon>
        <taxon>Mesorhabditinae</taxon>
        <taxon>Mesorhabditis</taxon>
    </lineage>
</organism>
<dbReference type="Gene3D" id="2.40.50.360">
    <property type="entry name" value="RuvB-like helicase, domain II"/>
    <property type="match status" value="1"/>
</dbReference>
<comment type="subcellular location">
    <subcellularLocation>
        <location evidence="1">Nucleus</location>
    </subcellularLocation>
</comment>
<sequence>MATIDGVEVRPIVKVERASLHSHIRGLGLTPSLEPTPVADGMAGQVQARKGAGVIVKMIKEGKISGRAILINGPVGSGKTAIATGIAKELGADAPFVAINAAEIFSKEISYTEALIQAFRQAIAIRIKETSDVLCGEVVSIEVDRPVSGQGPKLGKLTLRTADMESIYEMGGKLIEKMIKMEVQSGDVLHIDRTQCSVIRVGRTKGTTAMFDAMGSDVKLVNLPEGELQKKIEQTHTVSLHEIDVINSRAKGYEAIFTGDTGEISHEVRAAINKKVTEWRDEGRAQIVSGVLFIDEAHLLTMRCFSFLNRLIEGDISPLLIIATNAKGVRQIRESEHRSPMGIPRDFLDRSLVIKTRNYSFEEFRQILLIRAQEEDISITYSMSRVLSELAYRMGLRYALQLLAISDIIRKRDPEAKELAKPHIQEATALFSDVARAQLKSIQKRIQFAQIRQQADLLMLKERARLRLLTLQGEQHRSLRALAIKEAEQAAENITASYEKQKAQLNERKNEISQRMTDLGVRCKLDAARCGHTGTTEPQNIIF</sequence>
<dbReference type="InterPro" id="IPR027238">
    <property type="entry name" value="RuvB-like"/>
</dbReference>
<gene>
    <name evidence="11" type="ORF">MSPICULIGERA_LOCUS8711</name>
</gene>
<dbReference type="InterPro" id="IPR003593">
    <property type="entry name" value="AAA+_ATPase"/>
</dbReference>
<feature type="coiled-coil region" evidence="9">
    <location>
        <begin position="484"/>
        <end position="515"/>
    </location>
</feature>
<dbReference type="EC" id="3.6.4.12" evidence="8"/>
<keyword evidence="8" id="KW-0805">Transcription regulation</keyword>
<protein>
    <recommendedName>
        <fullName evidence="8">RuvB-like helicase</fullName>
        <ecNumber evidence="8">3.6.4.12</ecNumber>
    </recommendedName>
</protein>
<evidence type="ECO:0000256" key="5">
    <source>
        <dbReference type="ARBA" id="ARBA00022806"/>
    </source>
</evidence>
<proteinExistence type="inferred from homology"/>
<accession>A0AA36G215</accession>
<dbReference type="InterPro" id="IPR042487">
    <property type="entry name" value="RuvBL1/2_DNA/RNA_bd_dom"/>
</dbReference>
<dbReference type="GO" id="GO:0005524">
    <property type="term" value="F:ATP binding"/>
    <property type="evidence" value="ECO:0007669"/>
    <property type="project" value="UniProtKB-KW"/>
</dbReference>
<evidence type="ECO:0000256" key="3">
    <source>
        <dbReference type="ARBA" id="ARBA00022741"/>
    </source>
</evidence>
<evidence type="ECO:0000256" key="9">
    <source>
        <dbReference type="SAM" id="Coils"/>
    </source>
</evidence>
<name>A0AA36G215_9BILA</name>
<dbReference type="Gene3D" id="1.10.8.60">
    <property type="match status" value="1"/>
</dbReference>
<keyword evidence="12" id="KW-1185">Reference proteome</keyword>
<dbReference type="InterPro" id="IPR027417">
    <property type="entry name" value="P-loop_NTPase"/>
</dbReference>
<keyword evidence="8" id="KW-0804">Transcription</keyword>
<dbReference type="SMART" id="SM00382">
    <property type="entry name" value="AAA"/>
    <property type="match status" value="1"/>
</dbReference>
<dbReference type="Proteomes" id="UP001177023">
    <property type="component" value="Unassembled WGS sequence"/>
</dbReference>
<dbReference type="GO" id="GO:0005634">
    <property type="term" value="C:nucleus"/>
    <property type="evidence" value="ECO:0007669"/>
    <property type="project" value="UniProtKB-SubCell"/>
</dbReference>
<evidence type="ECO:0000256" key="8">
    <source>
        <dbReference type="RuleBase" id="RU363048"/>
    </source>
</evidence>
<evidence type="ECO:0000256" key="4">
    <source>
        <dbReference type="ARBA" id="ARBA00022801"/>
    </source>
</evidence>
<comment type="caution">
    <text evidence="11">The sequence shown here is derived from an EMBL/GenBank/DDBJ whole genome shotgun (WGS) entry which is preliminary data.</text>
</comment>
<evidence type="ECO:0000256" key="2">
    <source>
        <dbReference type="ARBA" id="ARBA00007519"/>
    </source>
</evidence>
<keyword evidence="5 8" id="KW-0347">Helicase</keyword>
<dbReference type="Pfam" id="PF06068">
    <property type="entry name" value="TIP49"/>
    <property type="match status" value="1"/>
</dbReference>
<dbReference type="AlphaFoldDB" id="A0AA36G215"/>
<evidence type="ECO:0000259" key="10">
    <source>
        <dbReference type="SMART" id="SM00382"/>
    </source>
</evidence>
<reference evidence="11" key="1">
    <citation type="submission" date="2023-06" db="EMBL/GenBank/DDBJ databases">
        <authorList>
            <person name="Delattre M."/>
        </authorList>
    </citation>
    <scope>NUCLEOTIDE SEQUENCE</scope>
    <source>
        <strain evidence="11">AF72</strain>
    </source>
</reference>
<comment type="catalytic activity">
    <reaction evidence="8">
        <text>ATP + H2O = ADP + phosphate + H(+)</text>
        <dbReference type="Rhea" id="RHEA:13065"/>
        <dbReference type="ChEBI" id="CHEBI:15377"/>
        <dbReference type="ChEBI" id="CHEBI:15378"/>
        <dbReference type="ChEBI" id="CHEBI:30616"/>
        <dbReference type="ChEBI" id="CHEBI:43474"/>
        <dbReference type="ChEBI" id="CHEBI:456216"/>
        <dbReference type="EC" id="3.6.4.12"/>
    </reaction>
</comment>
<dbReference type="SUPFAM" id="SSF52540">
    <property type="entry name" value="P-loop containing nucleoside triphosphate hydrolases"/>
    <property type="match status" value="1"/>
</dbReference>
<dbReference type="EMBL" id="CATQJA010002278">
    <property type="protein sequence ID" value="CAJ0570267.1"/>
    <property type="molecule type" value="Genomic_DNA"/>
</dbReference>
<comment type="similarity">
    <text evidence="2 8">Belongs to the RuvB family.</text>
</comment>
<evidence type="ECO:0000256" key="6">
    <source>
        <dbReference type="ARBA" id="ARBA00022840"/>
    </source>
</evidence>
<evidence type="ECO:0000256" key="7">
    <source>
        <dbReference type="ARBA" id="ARBA00023242"/>
    </source>
</evidence>
<dbReference type="FunFam" id="3.40.50.300:FF:002221">
    <property type="entry name" value="RuvB-like 2"/>
    <property type="match status" value="1"/>
</dbReference>
<dbReference type="PANTHER" id="PTHR11093">
    <property type="entry name" value="RUVB-RELATED REPTIN AND PONTIN"/>
    <property type="match status" value="1"/>
</dbReference>